<dbReference type="Pfam" id="PF08100">
    <property type="entry name" value="Dimerisation"/>
    <property type="match status" value="1"/>
</dbReference>
<feature type="domain" description="O-methyltransferase dimerisation" evidence="6">
    <location>
        <begin position="26"/>
        <end position="95"/>
    </location>
</feature>
<dbReference type="RefSeq" id="WP_171078752.1">
    <property type="nucleotide sequence ID" value="NZ_BNBU01000003.1"/>
</dbReference>
<accession>A0A7Y7B0X3</accession>
<evidence type="ECO:0000256" key="1">
    <source>
        <dbReference type="ARBA" id="ARBA00022603"/>
    </source>
</evidence>
<dbReference type="InterPro" id="IPR001077">
    <property type="entry name" value="COMT_C"/>
</dbReference>
<evidence type="ECO:0000259" key="5">
    <source>
        <dbReference type="Pfam" id="PF00891"/>
    </source>
</evidence>
<organism evidence="7 8">
    <name type="scientific">Streptomyces morookaense</name>
    <name type="common">Streptoverticillium morookaense</name>
    <dbReference type="NCBI Taxonomy" id="1970"/>
    <lineage>
        <taxon>Bacteria</taxon>
        <taxon>Bacillati</taxon>
        <taxon>Actinomycetota</taxon>
        <taxon>Actinomycetes</taxon>
        <taxon>Kitasatosporales</taxon>
        <taxon>Streptomycetaceae</taxon>
        <taxon>Streptomyces</taxon>
    </lineage>
</organism>
<dbReference type="GO" id="GO:0046983">
    <property type="term" value="F:protein dimerization activity"/>
    <property type="evidence" value="ECO:0007669"/>
    <property type="project" value="InterPro"/>
</dbReference>
<dbReference type="CDD" id="cd02440">
    <property type="entry name" value="AdoMet_MTases"/>
    <property type="match status" value="1"/>
</dbReference>
<reference evidence="7 8" key="1">
    <citation type="submission" date="2020-04" db="EMBL/GenBank/DDBJ databases">
        <title>Draft Genome Sequence of Streptomyces morookaense DSM 40503, an 8-azaguanine-producing strain.</title>
        <authorList>
            <person name="Qi J."/>
            <person name="Gao J.-M."/>
        </authorList>
    </citation>
    <scope>NUCLEOTIDE SEQUENCE [LARGE SCALE GENOMIC DNA]</scope>
    <source>
        <strain evidence="7 8">DSM 40503</strain>
    </source>
</reference>
<evidence type="ECO:0008006" key="9">
    <source>
        <dbReference type="Google" id="ProtNLM"/>
    </source>
</evidence>
<dbReference type="InterPro" id="IPR012967">
    <property type="entry name" value="COMT_dimerisation"/>
</dbReference>
<keyword evidence="2" id="KW-0808">Transferase</keyword>
<dbReference type="EMBL" id="JABBXF010000008">
    <property type="protein sequence ID" value="NVK76957.1"/>
    <property type="molecule type" value="Genomic_DNA"/>
</dbReference>
<evidence type="ECO:0000313" key="7">
    <source>
        <dbReference type="EMBL" id="NVK76957.1"/>
    </source>
</evidence>
<evidence type="ECO:0000256" key="2">
    <source>
        <dbReference type="ARBA" id="ARBA00022679"/>
    </source>
</evidence>
<comment type="caution">
    <text evidence="7">The sequence shown here is derived from an EMBL/GenBank/DDBJ whole genome shotgun (WGS) entry which is preliminary data.</text>
</comment>
<dbReference type="Pfam" id="PF00891">
    <property type="entry name" value="Methyltransf_2"/>
    <property type="match status" value="1"/>
</dbReference>
<sequence length="348" mass="37313">MSAADRPAHGRERQAAAQLLARVVTGVWTAHAGHAAVRLGIADRLTELPRPAQEIAAEVGADPGALARLLRTLAALGVFAEGPAGHFALNDVGRQLRSDSASPLAPFLELHHEIFRPWHAELLHTVRTGQPAAEKVYGMPFFAHLERDPAVGKVFYDALARSLPLLIRAALADGVFEDIGSLADLGGGDGALVELVLQHDPALRATLLERSEALAAARERLAAAGVADRCTLAEGSFFETAPEDHDAYVIARCLHNWPDERAARILRTVRAVMRDDARLLLFEQVVSGEPGFDMGKCADLTMMLIGGRERTRAEHEALLASAGLRLREVRGISVAGTPKSHVLVAVPD</sequence>
<dbReference type="PIRSF" id="PIRSF005739">
    <property type="entry name" value="O-mtase"/>
    <property type="match status" value="1"/>
</dbReference>
<dbReference type="InterPro" id="IPR036388">
    <property type="entry name" value="WH-like_DNA-bd_sf"/>
</dbReference>
<dbReference type="SUPFAM" id="SSF46785">
    <property type="entry name" value="Winged helix' DNA-binding domain"/>
    <property type="match status" value="1"/>
</dbReference>
<keyword evidence="3" id="KW-0949">S-adenosyl-L-methionine</keyword>
<feature type="domain" description="O-methyltransferase C-terminal" evidence="5">
    <location>
        <begin position="121"/>
        <end position="324"/>
    </location>
</feature>
<dbReference type="GO" id="GO:0008171">
    <property type="term" value="F:O-methyltransferase activity"/>
    <property type="evidence" value="ECO:0007669"/>
    <property type="project" value="InterPro"/>
</dbReference>
<dbReference type="Gene3D" id="1.10.287.1350">
    <property type="match status" value="1"/>
</dbReference>
<feature type="active site" description="Proton acceptor" evidence="4">
    <location>
        <position position="255"/>
    </location>
</feature>
<dbReference type="GO" id="GO:0032259">
    <property type="term" value="P:methylation"/>
    <property type="evidence" value="ECO:0007669"/>
    <property type="project" value="UniProtKB-KW"/>
</dbReference>
<dbReference type="SUPFAM" id="SSF53335">
    <property type="entry name" value="S-adenosyl-L-methionine-dependent methyltransferases"/>
    <property type="match status" value="1"/>
</dbReference>
<proteinExistence type="predicted"/>
<dbReference type="InterPro" id="IPR036390">
    <property type="entry name" value="WH_DNA-bd_sf"/>
</dbReference>
<dbReference type="InterPro" id="IPR016461">
    <property type="entry name" value="COMT-like"/>
</dbReference>
<dbReference type="InterPro" id="IPR029063">
    <property type="entry name" value="SAM-dependent_MTases_sf"/>
</dbReference>
<dbReference type="PANTHER" id="PTHR43712">
    <property type="entry name" value="PUTATIVE (AFU_ORTHOLOGUE AFUA_4G14580)-RELATED"/>
    <property type="match status" value="1"/>
</dbReference>
<dbReference type="Gene3D" id="3.40.50.150">
    <property type="entry name" value="Vaccinia Virus protein VP39"/>
    <property type="match status" value="1"/>
</dbReference>
<gene>
    <name evidence="7" type="ORF">HG542_04720</name>
</gene>
<name>A0A7Y7B0X3_STRMO</name>
<dbReference type="Gene3D" id="1.10.10.10">
    <property type="entry name" value="Winged helix-like DNA-binding domain superfamily/Winged helix DNA-binding domain"/>
    <property type="match status" value="1"/>
</dbReference>
<dbReference type="AlphaFoldDB" id="A0A7Y7B0X3"/>
<evidence type="ECO:0000256" key="3">
    <source>
        <dbReference type="ARBA" id="ARBA00022691"/>
    </source>
</evidence>
<evidence type="ECO:0000313" key="8">
    <source>
        <dbReference type="Proteomes" id="UP000587462"/>
    </source>
</evidence>
<evidence type="ECO:0000259" key="6">
    <source>
        <dbReference type="Pfam" id="PF08100"/>
    </source>
</evidence>
<evidence type="ECO:0000256" key="4">
    <source>
        <dbReference type="PIRSR" id="PIRSR005739-1"/>
    </source>
</evidence>
<keyword evidence="1" id="KW-0489">Methyltransferase</keyword>
<protein>
    <recommendedName>
        <fullName evidence="9">O-methyltransferase</fullName>
    </recommendedName>
</protein>
<keyword evidence="8" id="KW-1185">Reference proteome</keyword>
<dbReference type="Proteomes" id="UP000587462">
    <property type="component" value="Unassembled WGS sequence"/>
</dbReference>
<dbReference type="PANTHER" id="PTHR43712:SF2">
    <property type="entry name" value="O-METHYLTRANSFERASE CICE"/>
    <property type="match status" value="1"/>
</dbReference>
<dbReference type="PROSITE" id="PS51683">
    <property type="entry name" value="SAM_OMT_II"/>
    <property type="match status" value="1"/>
</dbReference>